<gene>
    <name evidence="11" type="ORF">N7468_003726</name>
</gene>
<dbReference type="FunFam" id="3.30.710.10:FF:000035">
    <property type="entry name" value="Elongin C transcription elongation factor"/>
    <property type="match status" value="1"/>
</dbReference>
<evidence type="ECO:0000256" key="3">
    <source>
        <dbReference type="ARBA" id="ARBA00011194"/>
    </source>
</evidence>
<keyword evidence="12" id="KW-1185">Reference proteome</keyword>
<dbReference type="CDD" id="cd18321">
    <property type="entry name" value="BTB_POZ_EloC"/>
    <property type="match status" value="1"/>
</dbReference>
<evidence type="ECO:0000256" key="1">
    <source>
        <dbReference type="ARBA" id="ARBA00004123"/>
    </source>
</evidence>
<dbReference type="Gene3D" id="3.30.710.10">
    <property type="entry name" value="Potassium Channel Kv1.1, Chain A"/>
    <property type="match status" value="1"/>
</dbReference>
<reference evidence="11" key="1">
    <citation type="submission" date="2022-11" db="EMBL/GenBank/DDBJ databases">
        <authorList>
            <person name="Petersen C."/>
        </authorList>
    </citation>
    <scope>NUCLEOTIDE SEQUENCE</scope>
    <source>
        <strain evidence="11">IBT 19713</strain>
    </source>
</reference>
<evidence type="ECO:0000256" key="2">
    <source>
        <dbReference type="ARBA" id="ARBA00009993"/>
    </source>
</evidence>
<evidence type="ECO:0000259" key="10">
    <source>
        <dbReference type="Pfam" id="PF03931"/>
    </source>
</evidence>
<evidence type="ECO:0000256" key="7">
    <source>
        <dbReference type="ARBA" id="ARBA00030035"/>
    </source>
</evidence>
<comment type="caution">
    <text evidence="11">The sequence shown here is derived from an EMBL/GenBank/DDBJ whole genome shotgun (WGS) entry which is preliminary data.</text>
</comment>
<reference evidence="11" key="2">
    <citation type="journal article" date="2023" name="IMA Fungus">
        <title>Comparative genomic study of the Penicillium genus elucidates a diverse pangenome and 15 lateral gene transfer events.</title>
        <authorList>
            <person name="Petersen C."/>
            <person name="Sorensen T."/>
            <person name="Nielsen M.R."/>
            <person name="Sondergaard T.E."/>
            <person name="Sorensen J.L."/>
            <person name="Fitzpatrick D.A."/>
            <person name="Frisvad J.C."/>
            <person name="Nielsen K.L."/>
        </authorList>
    </citation>
    <scope>NUCLEOTIDE SEQUENCE</scope>
    <source>
        <strain evidence="11">IBT 19713</strain>
    </source>
</reference>
<name>A0A9W9TS25_9EURO</name>
<dbReference type="InterPro" id="IPR011333">
    <property type="entry name" value="SKP1/BTB/POZ_sf"/>
</dbReference>
<dbReference type="Proteomes" id="UP001150941">
    <property type="component" value="Unassembled WGS sequence"/>
</dbReference>
<dbReference type="RefSeq" id="XP_058332026.1">
    <property type="nucleotide sequence ID" value="XM_058473023.1"/>
</dbReference>
<evidence type="ECO:0000256" key="9">
    <source>
        <dbReference type="ARBA" id="ARBA00045385"/>
    </source>
</evidence>
<dbReference type="InterPro" id="IPR001232">
    <property type="entry name" value="SKP1-like"/>
</dbReference>
<dbReference type="Pfam" id="PF03931">
    <property type="entry name" value="Skp1_POZ"/>
    <property type="match status" value="1"/>
</dbReference>
<dbReference type="OrthoDB" id="249087at2759"/>
<evidence type="ECO:0000256" key="6">
    <source>
        <dbReference type="ARBA" id="ARBA00023242"/>
    </source>
</evidence>
<keyword evidence="11" id="KW-0648">Protein biosynthesis</keyword>
<accession>A0A9W9TS25</accession>
<dbReference type="InterPro" id="IPR039948">
    <property type="entry name" value="ELC1"/>
</dbReference>
<protein>
    <recommendedName>
        <fullName evidence="4">E3 ubiquitin ligase complex SCF subunit sconC</fullName>
    </recommendedName>
    <alternativeName>
        <fullName evidence="5">Elongin-C</fullName>
    </alternativeName>
    <alternativeName>
        <fullName evidence="8">Sulfur controller C</fullName>
    </alternativeName>
    <alternativeName>
        <fullName evidence="7">Sulfur metabolite repression control protein C</fullName>
    </alternativeName>
</protein>
<dbReference type="GO" id="GO:0006511">
    <property type="term" value="P:ubiquitin-dependent protein catabolic process"/>
    <property type="evidence" value="ECO:0007669"/>
    <property type="project" value="InterPro"/>
</dbReference>
<evidence type="ECO:0000256" key="4">
    <source>
        <dbReference type="ARBA" id="ARBA00018943"/>
    </source>
</evidence>
<evidence type="ECO:0000256" key="5">
    <source>
        <dbReference type="ARBA" id="ARBA00021347"/>
    </source>
</evidence>
<comment type="similarity">
    <text evidence="2">Belongs to the SKP1 family.</text>
</comment>
<dbReference type="GO" id="GO:0003746">
    <property type="term" value="F:translation elongation factor activity"/>
    <property type="evidence" value="ECO:0007669"/>
    <property type="project" value="UniProtKB-KW"/>
</dbReference>
<dbReference type="GeneID" id="83200326"/>
<evidence type="ECO:0000256" key="8">
    <source>
        <dbReference type="ARBA" id="ARBA00032114"/>
    </source>
</evidence>
<comment type="subcellular location">
    <subcellularLocation>
        <location evidence="1">Nucleus</location>
    </subcellularLocation>
</comment>
<dbReference type="AlphaFoldDB" id="A0A9W9TS25"/>
<comment type="subunit">
    <text evidence="3">Component of the SCF (SKP1-CUL1-F-box protein) E3 ubiquitin ligase complexes.</text>
</comment>
<comment type="function">
    <text evidence="9">Essential component of the SCF (SKP1-CUL1-F-box protein) E3 ubiquitin ligase complexes, which mediate the ubiquitination and subsequent proteasomal degradation of target proteins. Controls sulfur metabolite repression, probably by mediating the inactivation or degradation of the metR transcription factor.</text>
</comment>
<dbReference type="EMBL" id="JAPQKS010000003">
    <property type="protein sequence ID" value="KAJ5239107.1"/>
    <property type="molecule type" value="Genomic_DNA"/>
</dbReference>
<dbReference type="InterPro" id="IPR016073">
    <property type="entry name" value="Skp1_comp_POZ"/>
</dbReference>
<dbReference type="GO" id="GO:0005634">
    <property type="term" value="C:nucleus"/>
    <property type="evidence" value="ECO:0007669"/>
    <property type="project" value="UniProtKB-SubCell"/>
</dbReference>
<feature type="domain" description="SKP1 component POZ" evidence="10">
    <location>
        <begin position="24"/>
        <end position="87"/>
    </location>
</feature>
<evidence type="ECO:0000313" key="12">
    <source>
        <dbReference type="Proteomes" id="UP001150941"/>
    </source>
</evidence>
<keyword evidence="11" id="KW-0251">Elongation factor</keyword>
<evidence type="ECO:0000313" key="11">
    <source>
        <dbReference type="EMBL" id="KAJ5239107.1"/>
    </source>
</evidence>
<sequence length="117" mass="13440">MPLTFKPWPFLPNPPVMADPALKYVTLVSRDGFEFILEREQACVSGTISRMLDPKNGFVEAITGRCVFENINGVILQLVCEYFLYNHRHRNELNVEDMELPLELCLEVLMAADYLDC</sequence>
<dbReference type="SMART" id="SM00512">
    <property type="entry name" value="Skp1"/>
    <property type="match status" value="1"/>
</dbReference>
<organism evidence="11 12">
    <name type="scientific">Penicillium chermesinum</name>
    <dbReference type="NCBI Taxonomy" id="63820"/>
    <lineage>
        <taxon>Eukaryota</taxon>
        <taxon>Fungi</taxon>
        <taxon>Dikarya</taxon>
        <taxon>Ascomycota</taxon>
        <taxon>Pezizomycotina</taxon>
        <taxon>Eurotiomycetes</taxon>
        <taxon>Eurotiomycetidae</taxon>
        <taxon>Eurotiales</taxon>
        <taxon>Aspergillaceae</taxon>
        <taxon>Penicillium</taxon>
    </lineage>
</organism>
<dbReference type="PANTHER" id="PTHR20648">
    <property type="entry name" value="ELONGIN-C"/>
    <property type="match status" value="1"/>
</dbReference>
<dbReference type="SUPFAM" id="SSF54695">
    <property type="entry name" value="POZ domain"/>
    <property type="match status" value="1"/>
</dbReference>
<proteinExistence type="inferred from homology"/>
<keyword evidence="6" id="KW-0539">Nucleus</keyword>